<evidence type="ECO:0000313" key="2">
    <source>
        <dbReference type="EMBL" id="CAD6205591.1"/>
    </source>
</evidence>
<dbReference type="OrthoDB" id="190846at2759"/>
<accession>A0A811MF67</accession>
<comment type="caution">
    <text evidence="2">The sequence shown here is derived from an EMBL/GenBank/DDBJ whole genome shotgun (WGS) entry which is preliminary data.</text>
</comment>
<dbReference type="Gene3D" id="3.40.50.1820">
    <property type="entry name" value="alpha/beta hydrolase"/>
    <property type="match status" value="1"/>
</dbReference>
<name>A0A811MF67_9POAL</name>
<dbReference type="Proteomes" id="UP000604825">
    <property type="component" value="Unassembled WGS sequence"/>
</dbReference>
<evidence type="ECO:0000313" key="3">
    <source>
        <dbReference type="Proteomes" id="UP000604825"/>
    </source>
</evidence>
<dbReference type="EMBL" id="CAJGYO010000001">
    <property type="protein sequence ID" value="CAD6205591.1"/>
    <property type="molecule type" value="Genomic_DNA"/>
</dbReference>
<feature type="signal peptide" evidence="1">
    <location>
        <begin position="1"/>
        <end position="23"/>
    </location>
</feature>
<dbReference type="PANTHER" id="PTHR11440">
    <property type="entry name" value="LECITHIN-CHOLESTEROL ACYLTRANSFERASE-RELATED"/>
    <property type="match status" value="1"/>
</dbReference>
<protein>
    <recommendedName>
        <fullName evidence="4">Lecithin-cholesterol acyltransferase-like 1</fullName>
    </recommendedName>
</protein>
<dbReference type="GO" id="GO:0006629">
    <property type="term" value="P:lipid metabolic process"/>
    <property type="evidence" value="ECO:0007669"/>
    <property type="project" value="InterPro"/>
</dbReference>
<organism evidence="2 3">
    <name type="scientific">Miscanthus lutarioriparius</name>
    <dbReference type="NCBI Taxonomy" id="422564"/>
    <lineage>
        <taxon>Eukaryota</taxon>
        <taxon>Viridiplantae</taxon>
        <taxon>Streptophyta</taxon>
        <taxon>Embryophyta</taxon>
        <taxon>Tracheophyta</taxon>
        <taxon>Spermatophyta</taxon>
        <taxon>Magnoliopsida</taxon>
        <taxon>Liliopsida</taxon>
        <taxon>Poales</taxon>
        <taxon>Poaceae</taxon>
        <taxon>PACMAD clade</taxon>
        <taxon>Panicoideae</taxon>
        <taxon>Andropogonodae</taxon>
        <taxon>Andropogoneae</taxon>
        <taxon>Saccharinae</taxon>
        <taxon>Miscanthus</taxon>
    </lineage>
</organism>
<proteinExistence type="predicted"/>
<dbReference type="Pfam" id="PF02450">
    <property type="entry name" value="LCAT"/>
    <property type="match status" value="1"/>
</dbReference>
<dbReference type="AlphaFoldDB" id="A0A811MF67"/>
<evidence type="ECO:0000256" key="1">
    <source>
        <dbReference type="SAM" id="SignalP"/>
    </source>
</evidence>
<sequence>MDVQLHRLLPLLLLLSWPFFRRGDHSAARDAADLHPIVILPGHSCSQLDARLTEEYEPAAPPSCGARKGKGWFRLWENRTALQDPALLPCYAEQLRLVYDPVAGDYRNVRGVDVRVVSFGTTGGFIPRCPSYRKLVEALEGVGYKDGGNLFGAPYDFRYGPAPRGQPAQHFAHFVSSLRLLVERASARNGNKPVILVSHSQGGINAMAFLDQSPLPWRRRYVKHFVMVSTGAGGIVTALRALASSVSHPPPPGDVLSLFGNTGRSFESTFLTLPSPKVFAHTPLVITRARNYSAYDIPELLAAAGFSDDEVARYRTRTLPGVLNFSAPIVPVTCINGVGVPTPELVYWDDIDAEPRVVYGDGDGNVNLASVLALDTVIGKYLGQDYYKSVLIPNATHTGILADDFARQRVVSEILQANTAVY</sequence>
<dbReference type="SUPFAM" id="SSF53474">
    <property type="entry name" value="alpha/beta-Hydrolases"/>
    <property type="match status" value="1"/>
</dbReference>
<dbReference type="InterPro" id="IPR003386">
    <property type="entry name" value="LACT/PDAT_acylTrfase"/>
</dbReference>
<keyword evidence="1" id="KW-0732">Signal</keyword>
<dbReference type="InterPro" id="IPR029058">
    <property type="entry name" value="AB_hydrolase_fold"/>
</dbReference>
<dbReference type="GO" id="GO:0008374">
    <property type="term" value="F:O-acyltransferase activity"/>
    <property type="evidence" value="ECO:0007669"/>
    <property type="project" value="InterPro"/>
</dbReference>
<reference evidence="2" key="1">
    <citation type="submission" date="2020-10" db="EMBL/GenBank/DDBJ databases">
        <authorList>
            <person name="Han B."/>
            <person name="Lu T."/>
            <person name="Zhao Q."/>
            <person name="Huang X."/>
            <person name="Zhao Y."/>
        </authorList>
    </citation>
    <scope>NUCLEOTIDE SEQUENCE</scope>
</reference>
<keyword evidence="3" id="KW-1185">Reference proteome</keyword>
<feature type="chain" id="PRO_5032821183" description="Lecithin-cholesterol acyltransferase-like 1" evidence="1">
    <location>
        <begin position="24"/>
        <end position="422"/>
    </location>
</feature>
<gene>
    <name evidence="2" type="ORF">NCGR_LOCUS3422</name>
</gene>
<evidence type="ECO:0008006" key="4">
    <source>
        <dbReference type="Google" id="ProtNLM"/>
    </source>
</evidence>